<organism evidence="1 2">
    <name type="scientific">Hyphomicrobium facile</name>
    <dbReference type="NCBI Taxonomy" id="51670"/>
    <lineage>
        <taxon>Bacteria</taxon>
        <taxon>Pseudomonadati</taxon>
        <taxon>Pseudomonadota</taxon>
        <taxon>Alphaproteobacteria</taxon>
        <taxon>Hyphomicrobiales</taxon>
        <taxon>Hyphomicrobiaceae</taxon>
        <taxon>Hyphomicrobium</taxon>
    </lineage>
</organism>
<dbReference type="AlphaFoldDB" id="A0A1I7NTJ8"/>
<reference evidence="2" key="1">
    <citation type="submission" date="2016-10" db="EMBL/GenBank/DDBJ databases">
        <authorList>
            <person name="Varghese N."/>
            <person name="Submissions S."/>
        </authorList>
    </citation>
    <scope>NUCLEOTIDE SEQUENCE [LARGE SCALE GENOMIC DNA]</scope>
    <source>
        <strain evidence="2">DSM 1565</strain>
    </source>
</reference>
<gene>
    <name evidence="1" type="ORF">SAMN04488557_3427</name>
</gene>
<dbReference type="EMBL" id="FPCH01000003">
    <property type="protein sequence ID" value="SFV37963.1"/>
    <property type="molecule type" value="Genomic_DNA"/>
</dbReference>
<evidence type="ECO:0000313" key="1">
    <source>
        <dbReference type="EMBL" id="SFV37963.1"/>
    </source>
</evidence>
<dbReference type="RefSeq" id="WP_092868892.1">
    <property type="nucleotide sequence ID" value="NZ_FPCH01000003.1"/>
</dbReference>
<evidence type="ECO:0000313" key="2">
    <source>
        <dbReference type="Proteomes" id="UP000199423"/>
    </source>
</evidence>
<name>A0A1I7NTJ8_9HYPH</name>
<dbReference type="OrthoDB" id="7867040at2"/>
<dbReference type="Proteomes" id="UP000199423">
    <property type="component" value="Unassembled WGS sequence"/>
</dbReference>
<protein>
    <submittedName>
        <fullName evidence="1">Uncharacterized protein</fullName>
    </submittedName>
</protein>
<accession>A0A1I7NTJ8</accession>
<proteinExistence type="predicted"/>
<keyword evidence="2" id="KW-1185">Reference proteome</keyword>
<sequence length="174" mass="18539">MANSASNTSVQHVRRSAKVVPLPARAPERLVGVGFRCWLAGLSTGDIKCWEDAWNTFSGMLGPDNAKTLLLDLSKFVRAVKASAQRDIEISPAGCRSFCRDECLAISIIAACQHNERQALTASVAALIGTEDIGDTLNGALALAAALRSANQLLCAESVCPATCALRAQRRRLM</sequence>